<evidence type="ECO:0000259" key="4">
    <source>
        <dbReference type="PROSITE" id="PS50043"/>
    </source>
</evidence>
<dbReference type="Gene3D" id="3.40.50.300">
    <property type="entry name" value="P-loop containing nucleotide triphosphate hydrolases"/>
    <property type="match status" value="1"/>
</dbReference>
<dbReference type="EMBL" id="JBHTII010000001">
    <property type="protein sequence ID" value="MFD0790339.1"/>
    <property type="molecule type" value="Genomic_DNA"/>
</dbReference>
<evidence type="ECO:0000313" key="5">
    <source>
        <dbReference type="EMBL" id="MFD0790339.1"/>
    </source>
</evidence>
<accession>A0ABW3AJ97</accession>
<dbReference type="InterPro" id="IPR003593">
    <property type="entry name" value="AAA+_ATPase"/>
</dbReference>
<dbReference type="Pfam" id="PF25873">
    <property type="entry name" value="WHD_MalT"/>
    <property type="match status" value="1"/>
</dbReference>
<keyword evidence="2" id="KW-0238">DNA-binding</keyword>
<proteinExistence type="predicted"/>
<dbReference type="Pfam" id="PF13191">
    <property type="entry name" value="AAA_16"/>
    <property type="match status" value="1"/>
</dbReference>
<dbReference type="Gene3D" id="1.10.10.10">
    <property type="entry name" value="Winged helix-like DNA-binding domain superfamily/Winged helix DNA-binding domain"/>
    <property type="match status" value="1"/>
</dbReference>
<dbReference type="SUPFAM" id="SSF46894">
    <property type="entry name" value="C-terminal effector domain of the bipartite response regulators"/>
    <property type="match status" value="1"/>
</dbReference>
<dbReference type="InterPro" id="IPR027417">
    <property type="entry name" value="P-loop_NTPase"/>
</dbReference>
<dbReference type="PANTHER" id="PTHR44688:SF16">
    <property type="entry name" value="DNA-BINDING TRANSCRIPTIONAL ACTIVATOR DEVR_DOSR"/>
    <property type="match status" value="1"/>
</dbReference>
<feature type="domain" description="HTH luxR-type" evidence="4">
    <location>
        <begin position="678"/>
        <end position="743"/>
    </location>
</feature>
<dbReference type="RefSeq" id="WP_204978122.1">
    <property type="nucleotide sequence ID" value="NZ_JBHTII010000001.1"/>
</dbReference>
<dbReference type="InterPro" id="IPR036388">
    <property type="entry name" value="WH-like_DNA-bd_sf"/>
</dbReference>
<dbReference type="InterPro" id="IPR016032">
    <property type="entry name" value="Sig_transdc_resp-reg_C-effctor"/>
</dbReference>
<dbReference type="Pfam" id="PF00196">
    <property type="entry name" value="GerE"/>
    <property type="match status" value="1"/>
</dbReference>
<comment type="caution">
    <text evidence="5">The sequence shown here is derived from an EMBL/GenBank/DDBJ whole genome shotgun (WGS) entry which is preliminary data.</text>
</comment>
<dbReference type="SUPFAM" id="SSF52540">
    <property type="entry name" value="P-loop containing nucleoside triphosphate hydrolases"/>
    <property type="match status" value="1"/>
</dbReference>
<dbReference type="Proteomes" id="UP001597055">
    <property type="component" value="Unassembled WGS sequence"/>
</dbReference>
<dbReference type="InterPro" id="IPR000792">
    <property type="entry name" value="Tscrpt_reg_LuxR_C"/>
</dbReference>
<dbReference type="Gene3D" id="1.25.40.10">
    <property type="entry name" value="Tetratricopeptide repeat domain"/>
    <property type="match status" value="1"/>
</dbReference>
<evidence type="ECO:0000313" key="6">
    <source>
        <dbReference type="Proteomes" id="UP001597055"/>
    </source>
</evidence>
<dbReference type="CDD" id="cd06170">
    <property type="entry name" value="LuxR_C_like"/>
    <property type="match status" value="1"/>
</dbReference>
<evidence type="ECO:0000256" key="3">
    <source>
        <dbReference type="ARBA" id="ARBA00023163"/>
    </source>
</evidence>
<protein>
    <submittedName>
        <fullName evidence="5">AAA family ATPase</fullName>
    </submittedName>
</protein>
<organism evidence="5 6">
    <name type="scientific">Microbacterium insulae</name>
    <dbReference type="NCBI Taxonomy" id="483014"/>
    <lineage>
        <taxon>Bacteria</taxon>
        <taxon>Bacillati</taxon>
        <taxon>Actinomycetota</taxon>
        <taxon>Actinomycetes</taxon>
        <taxon>Micrococcales</taxon>
        <taxon>Microbacteriaceae</taxon>
        <taxon>Microbacterium</taxon>
    </lineage>
</organism>
<keyword evidence="3" id="KW-0804">Transcription</keyword>
<evidence type="ECO:0000256" key="2">
    <source>
        <dbReference type="ARBA" id="ARBA00023125"/>
    </source>
</evidence>
<dbReference type="SUPFAM" id="SSF48452">
    <property type="entry name" value="TPR-like"/>
    <property type="match status" value="1"/>
</dbReference>
<sequence length="747" mass="80943">MGVSALGDGYRDLDADDSLIQGKLLPPAPRADIASRIELIDRLRTGGSPVVAVTAPAGYGKSTLLAEWAAAENRQVAWAAVDRFDDDPASLLSLLAAAAGPIAPRVARVAAEMRGVGPTMLGRSAPMLASALAMTEEPFVLFLDDIHLAGSPECRDALEVVLAAIPTGSQVVLASRNLPDYLARLHVGGRVTEVGPEDLRIDLHGARIIYRTANSDASDEELERSLERCEGWPAGLFLSALIGDTDQTSTPGLRGDDKLLSDYLYRECLAQLAPELQAFLRETSLLDDLSPALCDAVRETSDSQAMLRELERLNLFLIPLDRRRRWFRYHALFREFLMNELEQTAPSIVPALHKRAASWLEQAGLTGPAIEHLLAAGDRVRSPSLVAEFALPTYQRGEVSRIERWLDELGDAVVESHPPVAVIAAWTAILQGKSPASERWAAVLERIRLADAPHEEQISFDSARAMVRAAMGVGGSEQVLRDARFSVEHEPAWSPWRDQALHLHGAALLLAGDTARARRAFEDASACAVQMGNADSEILSEAELAMLDVAQGEWGTAAIHAAAAQKAIDLNHMEGYATTGLATAVSARIAAHAGERDAAHRLLARGMRARVQCTHVMPYLAMKVRLQLANCYFELGDRGAAMHLVHEIDELLSRSPDVGALRGEIHTFRSRIEASGPGSVSTVPLSPAEMRILPYLQTHLTIREIGQRLFISHNTARTEIASIYRKLGVGSRSGAVEQALQLGLLGE</sequence>
<dbReference type="PROSITE" id="PS50043">
    <property type="entry name" value="HTH_LUXR_2"/>
    <property type="match status" value="1"/>
</dbReference>
<dbReference type="InterPro" id="IPR011990">
    <property type="entry name" value="TPR-like_helical_dom_sf"/>
</dbReference>
<dbReference type="PANTHER" id="PTHR44688">
    <property type="entry name" value="DNA-BINDING TRANSCRIPTIONAL ACTIVATOR DEVR_DOSR"/>
    <property type="match status" value="1"/>
</dbReference>
<keyword evidence="6" id="KW-1185">Reference proteome</keyword>
<dbReference type="InterPro" id="IPR059106">
    <property type="entry name" value="WHD_MalT"/>
</dbReference>
<gene>
    <name evidence="5" type="ORF">ACFQ0P_08015</name>
</gene>
<dbReference type="InterPro" id="IPR041664">
    <property type="entry name" value="AAA_16"/>
</dbReference>
<dbReference type="SMART" id="SM00382">
    <property type="entry name" value="AAA"/>
    <property type="match status" value="1"/>
</dbReference>
<keyword evidence="1" id="KW-0805">Transcription regulation</keyword>
<evidence type="ECO:0000256" key="1">
    <source>
        <dbReference type="ARBA" id="ARBA00023015"/>
    </source>
</evidence>
<dbReference type="SMART" id="SM00421">
    <property type="entry name" value="HTH_LUXR"/>
    <property type="match status" value="1"/>
</dbReference>
<name>A0ABW3AJ97_9MICO</name>
<reference evidence="6" key="1">
    <citation type="journal article" date="2019" name="Int. J. Syst. Evol. Microbiol.">
        <title>The Global Catalogue of Microorganisms (GCM) 10K type strain sequencing project: providing services to taxonomists for standard genome sequencing and annotation.</title>
        <authorList>
            <consortium name="The Broad Institute Genomics Platform"/>
            <consortium name="The Broad Institute Genome Sequencing Center for Infectious Disease"/>
            <person name="Wu L."/>
            <person name="Ma J."/>
        </authorList>
    </citation>
    <scope>NUCLEOTIDE SEQUENCE [LARGE SCALE GENOMIC DNA]</scope>
    <source>
        <strain evidence="6">CCUG 54523</strain>
    </source>
</reference>